<gene>
    <name evidence="11" type="ORF">NQ318_014756</name>
</gene>
<dbReference type="Proteomes" id="UP001162162">
    <property type="component" value="Unassembled WGS sequence"/>
</dbReference>
<feature type="transmembrane region" description="Helical" evidence="9">
    <location>
        <begin position="138"/>
        <end position="155"/>
    </location>
</feature>
<dbReference type="Pfam" id="PF00083">
    <property type="entry name" value="Sugar_tr"/>
    <property type="match status" value="1"/>
</dbReference>
<keyword evidence="4" id="KW-0762">Sugar transport</keyword>
<comment type="caution">
    <text evidence="11">The sequence shown here is derived from an EMBL/GenBank/DDBJ whole genome shotgun (WGS) entry which is preliminary data.</text>
</comment>
<name>A0AAV8ZAW2_9CUCU</name>
<evidence type="ECO:0000256" key="4">
    <source>
        <dbReference type="ARBA" id="ARBA00022597"/>
    </source>
</evidence>
<sequence length="472" mass="51535">MGTLKIIGSNAIRKETHWEKVSDESSHKNDLHNWKFQYIAAFSASLATLCTGTVLGWPSQITAKLLDDDLDFPIDSGQLGWIYSCSSLGAALLSLVVGPICDSLGRKLTMILMVLPLEIGWLLIIFAGDSWGGSSLEWWGGSFCVTVPLYIGEIAQAEIRGVLGGLTQFTISCGILVANILGEFLSVGNFSVACAIVPMLFVLIFVSMPESPLYLQTKGRSDDAKKSLRKLLGKKSVEDEFNEIEKYIRGETKVVPAMEILRKKSTKKALAIGIGLALAKVLSGIDAVTSYLSHIFDSTDTSLGSKNAAILFAMFQVFSVVPQTLIVDRWGRKILLTSAQFAMAFCLLATSLCLHLKLVHGMDPALDYVPVVALCLYTVAFSVGIGPLGWILTAEIFEEKIRGPAMSACTFLIWFLAFGNVKMFEVIEDVSELSVPFIVYGTVSFLAAFFVLFLVPETKNKSFAEIDKELSR</sequence>
<feature type="transmembrane region" description="Helical" evidence="9">
    <location>
        <begin position="269"/>
        <end position="288"/>
    </location>
</feature>
<feature type="transmembrane region" description="Helical" evidence="9">
    <location>
        <begin position="404"/>
        <end position="421"/>
    </location>
</feature>
<keyword evidence="12" id="KW-1185">Reference proteome</keyword>
<dbReference type="PANTHER" id="PTHR48021">
    <property type="match status" value="1"/>
</dbReference>
<feature type="transmembrane region" description="Helical" evidence="9">
    <location>
        <begin position="38"/>
        <end position="59"/>
    </location>
</feature>
<dbReference type="PRINTS" id="PR00171">
    <property type="entry name" value="SUGRTRNSPORT"/>
</dbReference>
<dbReference type="SUPFAM" id="SSF103473">
    <property type="entry name" value="MFS general substrate transporter"/>
    <property type="match status" value="1"/>
</dbReference>
<keyword evidence="2" id="KW-0813">Transport</keyword>
<dbReference type="Gene3D" id="1.20.1250.20">
    <property type="entry name" value="MFS general substrate transporter like domains"/>
    <property type="match status" value="1"/>
</dbReference>
<dbReference type="GO" id="GO:0022857">
    <property type="term" value="F:transmembrane transporter activity"/>
    <property type="evidence" value="ECO:0007669"/>
    <property type="project" value="InterPro"/>
</dbReference>
<evidence type="ECO:0000256" key="9">
    <source>
        <dbReference type="SAM" id="Phobius"/>
    </source>
</evidence>
<proteinExistence type="predicted"/>
<feature type="transmembrane region" description="Helical" evidence="9">
    <location>
        <begin position="308"/>
        <end position="327"/>
    </location>
</feature>
<keyword evidence="3" id="KW-1003">Cell membrane</keyword>
<dbReference type="PANTHER" id="PTHR48021:SF1">
    <property type="entry name" value="GH07001P-RELATED"/>
    <property type="match status" value="1"/>
</dbReference>
<dbReference type="InterPro" id="IPR005828">
    <property type="entry name" value="MFS_sugar_transport-like"/>
</dbReference>
<reference evidence="11" key="1">
    <citation type="journal article" date="2023" name="Insect Mol. Biol.">
        <title>Genome sequencing provides insights into the evolution of gene families encoding plant cell wall-degrading enzymes in longhorned beetles.</title>
        <authorList>
            <person name="Shin N.R."/>
            <person name="Okamura Y."/>
            <person name="Kirsch R."/>
            <person name="Pauchet Y."/>
        </authorList>
    </citation>
    <scope>NUCLEOTIDE SEQUENCE</scope>
    <source>
        <strain evidence="11">AMC_N1</strain>
    </source>
</reference>
<organism evidence="11 12">
    <name type="scientific">Aromia moschata</name>
    <dbReference type="NCBI Taxonomy" id="1265417"/>
    <lineage>
        <taxon>Eukaryota</taxon>
        <taxon>Metazoa</taxon>
        <taxon>Ecdysozoa</taxon>
        <taxon>Arthropoda</taxon>
        <taxon>Hexapoda</taxon>
        <taxon>Insecta</taxon>
        <taxon>Pterygota</taxon>
        <taxon>Neoptera</taxon>
        <taxon>Endopterygota</taxon>
        <taxon>Coleoptera</taxon>
        <taxon>Polyphaga</taxon>
        <taxon>Cucujiformia</taxon>
        <taxon>Chrysomeloidea</taxon>
        <taxon>Cerambycidae</taxon>
        <taxon>Cerambycinae</taxon>
        <taxon>Callichromatini</taxon>
        <taxon>Aromia</taxon>
    </lineage>
</organism>
<dbReference type="InterPro" id="IPR020846">
    <property type="entry name" value="MFS_dom"/>
</dbReference>
<evidence type="ECO:0000256" key="2">
    <source>
        <dbReference type="ARBA" id="ARBA00022448"/>
    </source>
</evidence>
<feature type="transmembrane region" description="Helical" evidence="9">
    <location>
        <begin position="162"/>
        <end position="181"/>
    </location>
</feature>
<dbReference type="PROSITE" id="PS50850">
    <property type="entry name" value="MFS"/>
    <property type="match status" value="1"/>
</dbReference>
<dbReference type="GO" id="GO:0005886">
    <property type="term" value="C:plasma membrane"/>
    <property type="evidence" value="ECO:0007669"/>
    <property type="project" value="UniProtKB-SubCell"/>
</dbReference>
<evidence type="ECO:0000313" key="11">
    <source>
        <dbReference type="EMBL" id="KAJ8961506.1"/>
    </source>
</evidence>
<dbReference type="InterPro" id="IPR003663">
    <property type="entry name" value="Sugar/inositol_transpt"/>
</dbReference>
<feature type="transmembrane region" description="Helical" evidence="9">
    <location>
        <begin position="433"/>
        <end position="455"/>
    </location>
</feature>
<protein>
    <recommendedName>
        <fullName evidence="10">Major facilitator superfamily (MFS) profile domain-containing protein</fullName>
    </recommendedName>
</protein>
<dbReference type="InterPro" id="IPR050549">
    <property type="entry name" value="MFS_Trehalose_Transporter"/>
</dbReference>
<evidence type="ECO:0000256" key="5">
    <source>
        <dbReference type="ARBA" id="ARBA00022692"/>
    </source>
</evidence>
<evidence type="ECO:0000256" key="3">
    <source>
        <dbReference type="ARBA" id="ARBA00022475"/>
    </source>
</evidence>
<feature type="transmembrane region" description="Helical" evidence="9">
    <location>
        <begin position="187"/>
        <end position="208"/>
    </location>
</feature>
<dbReference type="EMBL" id="JAPWTK010000005">
    <property type="protein sequence ID" value="KAJ8961506.1"/>
    <property type="molecule type" value="Genomic_DNA"/>
</dbReference>
<accession>A0AAV8ZAW2</accession>
<evidence type="ECO:0000256" key="8">
    <source>
        <dbReference type="ARBA" id="ARBA00023180"/>
    </source>
</evidence>
<evidence type="ECO:0000259" key="10">
    <source>
        <dbReference type="PROSITE" id="PS50850"/>
    </source>
</evidence>
<dbReference type="AlphaFoldDB" id="A0AAV8ZAW2"/>
<dbReference type="FunFam" id="1.20.1250.20:FF:000218">
    <property type="entry name" value="facilitated trehalose transporter Tret1"/>
    <property type="match status" value="1"/>
</dbReference>
<evidence type="ECO:0000256" key="1">
    <source>
        <dbReference type="ARBA" id="ARBA00004651"/>
    </source>
</evidence>
<evidence type="ECO:0000256" key="7">
    <source>
        <dbReference type="ARBA" id="ARBA00023136"/>
    </source>
</evidence>
<keyword evidence="6 9" id="KW-1133">Transmembrane helix</keyword>
<dbReference type="InterPro" id="IPR036259">
    <property type="entry name" value="MFS_trans_sf"/>
</dbReference>
<feature type="transmembrane region" description="Helical" evidence="9">
    <location>
        <begin position="79"/>
        <end position="101"/>
    </location>
</feature>
<keyword evidence="7 9" id="KW-0472">Membrane</keyword>
<feature type="domain" description="Major facilitator superfamily (MFS) profile" evidence="10">
    <location>
        <begin position="36"/>
        <end position="459"/>
    </location>
</feature>
<comment type="subcellular location">
    <subcellularLocation>
        <location evidence="1">Cell membrane</location>
        <topology evidence="1">Multi-pass membrane protein</topology>
    </subcellularLocation>
</comment>
<evidence type="ECO:0000313" key="12">
    <source>
        <dbReference type="Proteomes" id="UP001162162"/>
    </source>
</evidence>
<feature type="transmembrane region" description="Helical" evidence="9">
    <location>
        <begin position="371"/>
        <end position="392"/>
    </location>
</feature>
<feature type="transmembrane region" description="Helical" evidence="9">
    <location>
        <begin position="334"/>
        <end position="359"/>
    </location>
</feature>
<feature type="transmembrane region" description="Helical" evidence="9">
    <location>
        <begin position="108"/>
        <end position="126"/>
    </location>
</feature>
<evidence type="ECO:0000256" key="6">
    <source>
        <dbReference type="ARBA" id="ARBA00022989"/>
    </source>
</evidence>
<keyword evidence="5 9" id="KW-0812">Transmembrane</keyword>
<keyword evidence="8" id="KW-0325">Glycoprotein</keyword>